<gene>
    <name evidence="9" type="ORF">BSOLF_1284</name>
</gene>
<dbReference type="InterPro" id="IPR012259">
    <property type="entry name" value="DHFR"/>
</dbReference>
<keyword evidence="4 7" id="KW-0554">One-carbon metabolism</keyword>
<dbReference type="AlphaFoldDB" id="A0A2R6Y4G7"/>
<dbReference type="GO" id="GO:0005829">
    <property type="term" value="C:cytosol"/>
    <property type="evidence" value="ECO:0007669"/>
    <property type="project" value="TreeGrafter"/>
</dbReference>
<keyword evidence="6 7" id="KW-0560">Oxidoreductase</keyword>
<evidence type="ECO:0000256" key="3">
    <source>
        <dbReference type="ARBA" id="ARBA00012856"/>
    </source>
</evidence>
<dbReference type="CDD" id="cd00209">
    <property type="entry name" value="DHFR"/>
    <property type="match status" value="1"/>
</dbReference>
<dbReference type="Pfam" id="PF00186">
    <property type="entry name" value="DHFR_1"/>
    <property type="match status" value="1"/>
</dbReference>
<dbReference type="GO" id="GO:0046655">
    <property type="term" value="P:folic acid metabolic process"/>
    <property type="evidence" value="ECO:0007669"/>
    <property type="project" value="TreeGrafter"/>
</dbReference>
<name>A0A2R6Y4G7_9BACL</name>
<evidence type="ECO:0000313" key="10">
    <source>
        <dbReference type="Proteomes" id="UP000244338"/>
    </source>
</evidence>
<evidence type="ECO:0000256" key="5">
    <source>
        <dbReference type="ARBA" id="ARBA00022857"/>
    </source>
</evidence>
<proteinExistence type="inferred from homology"/>
<dbReference type="EC" id="1.5.1.3" evidence="3 7"/>
<sequence length="173" mass="20183">MFFPWTAVVAMDVRGIIAREGKLPWYLPSELQHFKRLTLGHPVIMGRKTFEAIGRPLPNRHNVVLSRWKREDAAREIVTAQDATHHYVHDVTVLFDRYGQEEAMVIGGRDIFSLLLPYCTRMVQTIVLAEIEGDTYFPPWDRTDWIKIAESSYRWTPGEAYAYVIQAYERKRG</sequence>
<evidence type="ECO:0000259" key="8">
    <source>
        <dbReference type="PROSITE" id="PS51330"/>
    </source>
</evidence>
<organism evidence="9 10">
    <name type="scientific">Candidatus Carbonibacillus altaicus</name>
    <dbReference type="NCBI Taxonomy" id="2163959"/>
    <lineage>
        <taxon>Bacteria</taxon>
        <taxon>Bacillati</taxon>
        <taxon>Bacillota</taxon>
        <taxon>Bacilli</taxon>
        <taxon>Bacillales</taxon>
        <taxon>Candidatus Carbonibacillus</taxon>
    </lineage>
</organism>
<dbReference type="PANTHER" id="PTHR48069:SF3">
    <property type="entry name" value="DIHYDROFOLATE REDUCTASE"/>
    <property type="match status" value="1"/>
</dbReference>
<comment type="function">
    <text evidence="7">Key enzyme in folate metabolism. Catalyzes an essential reaction for de novo glycine and purine synthesis, and for DNA precursor synthesis.</text>
</comment>
<evidence type="ECO:0000256" key="7">
    <source>
        <dbReference type="PIRNR" id="PIRNR000194"/>
    </source>
</evidence>
<evidence type="ECO:0000256" key="4">
    <source>
        <dbReference type="ARBA" id="ARBA00022563"/>
    </source>
</evidence>
<dbReference type="GO" id="GO:0050661">
    <property type="term" value="F:NADP binding"/>
    <property type="evidence" value="ECO:0007669"/>
    <property type="project" value="InterPro"/>
</dbReference>
<dbReference type="SUPFAM" id="SSF53597">
    <property type="entry name" value="Dihydrofolate reductase-like"/>
    <property type="match status" value="1"/>
</dbReference>
<evidence type="ECO:0000256" key="1">
    <source>
        <dbReference type="ARBA" id="ARBA00004903"/>
    </source>
</evidence>
<dbReference type="PROSITE" id="PS51330">
    <property type="entry name" value="DHFR_2"/>
    <property type="match status" value="1"/>
</dbReference>
<comment type="similarity">
    <text evidence="2 7">Belongs to the dihydrofolate reductase family.</text>
</comment>
<evidence type="ECO:0000256" key="6">
    <source>
        <dbReference type="ARBA" id="ARBA00023002"/>
    </source>
</evidence>
<accession>A0A2R6Y4G7</accession>
<dbReference type="GO" id="GO:0004146">
    <property type="term" value="F:dihydrofolate reductase activity"/>
    <property type="evidence" value="ECO:0007669"/>
    <property type="project" value="UniProtKB-EC"/>
</dbReference>
<evidence type="ECO:0000256" key="2">
    <source>
        <dbReference type="ARBA" id="ARBA00009539"/>
    </source>
</evidence>
<dbReference type="GO" id="GO:0006730">
    <property type="term" value="P:one-carbon metabolic process"/>
    <property type="evidence" value="ECO:0007669"/>
    <property type="project" value="UniProtKB-KW"/>
</dbReference>
<keyword evidence="5 7" id="KW-0521">NADP</keyword>
<dbReference type="PRINTS" id="PR00070">
    <property type="entry name" value="DHFR"/>
</dbReference>
<dbReference type="InterPro" id="IPR001796">
    <property type="entry name" value="DHFR_dom"/>
</dbReference>
<dbReference type="InterPro" id="IPR024072">
    <property type="entry name" value="DHFR-like_dom_sf"/>
</dbReference>
<comment type="catalytic activity">
    <reaction evidence="7">
        <text>(6S)-5,6,7,8-tetrahydrofolate + NADP(+) = 7,8-dihydrofolate + NADPH + H(+)</text>
        <dbReference type="Rhea" id="RHEA:15009"/>
        <dbReference type="ChEBI" id="CHEBI:15378"/>
        <dbReference type="ChEBI" id="CHEBI:57451"/>
        <dbReference type="ChEBI" id="CHEBI:57453"/>
        <dbReference type="ChEBI" id="CHEBI:57783"/>
        <dbReference type="ChEBI" id="CHEBI:58349"/>
        <dbReference type="EC" id="1.5.1.3"/>
    </reaction>
</comment>
<feature type="domain" description="DHFR" evidence="8">
    <location>
        <begin position="4"/>
        <end position="170"/>
    </location>
</feature>
<comment type="caution">
    <text evidence="9">The sequence shown here is derived from an EMBL/GenBank/DDBJ whole genome shotgun (WGS) entry which is preliminary data.</text>
</comment>
<dbReference type="UniPathway" id="UPA00077">
    <property type="reaction ID" value="UER00158"/>
</dbReference>
<dbReference type="PIRSF" id="PIRSF000194">
    <property type="entry name" value="DHFR"/>
    <property type="match status" value="1"/>
</dbReference>
<reference evidence="10" key="1">
    <citation type="journal article" date="2018" name="Sci. Rep.">
        <title>Lignite coal burning seam in the remote Altai Mountains harbors a hydrogen-driven thermophilic microbial community.</title>
        <authorList>
            <person name="Kadnikov V.V."/>
            <person name="Mardanov A.V."/>
            <person name="Ivasenko D.A."/>
            <person name="Antsiferov D.V."/>
            <person name="Beletsky A.V."/>
            <person name="Karnachuk O.V."/>
            <person name="Ravin N.V."/>
        </authorList>
    </citation>
    <scope>NUCLEOTIDE SEQUENCE [LARGE SCALE GENOMIC DNA]</scope>
</reference>
<dbReference type="GO" id="GO:0046654">
    <property type="term" value="P:tetrahydrofolate biosynthetic process"/>
    <property type="evidence" value="ECO:0007669"/>
    <property type="project" value="UniProtKB-UniPathway"/>
</dbReference>
<dbReference type="Proteomes" id="UP000244338">
    <property type="component" value="Unassembled WGS sequence"/>
</dbReference>
<evidence type="ECO:0000313" key="9">
    <source>
        <dbReference type="EMBL" id="PTQ57580.1"/>
    </source>
</evidence>
<protein>
    <recommendedName>
        <fullName evidence="3 7">Dihydrofolate reductase</fullName>
        <ecNumber evidence="3 7">1.5.1.3</ecNumber>
    </recommendedName>
</protein>
<dbReference type="GO" id="GO:0046452">
    <property type="term" value="P:dihydrofolate metabolic process"/>
    <property type="evidence" value="ECO:0007669"/>
    <property type="project" value="TreeGrafter"/>
</dbReference>
<dbReference type="EMBL" id="PEBX01000005">
    <property type="protein sequence ID" value="PTQ57580.1"/>
    <property type="molecule type" value="Genomic_DNA"/>
</dbReference>
<dbReference type="PANTHER" id="PTHR48069">
    <property type="entry name" value="DIHYDROFOLATE REDUCTASE"/>
    <property type="match status" value="1"/>
</dbReference>
<dbReference type="Gene3D" id="3.40.430.10">
    <property type="entry name" value="Dihydrofolate Reductase, subunit A"/>
    <property type="match status" value="1"/>
</dbReference>
<comment type="pathway">
    <text evidence="1 7">Cofactor biosynthesis; tetrahydrofolate biosynthesis; 5,6,7,8-tetrahydrofolate from 7,8-dihydrofolate: step 1/1.</text>
</comment>